<comment type="caution">
    <text evidence="1">The sequence shown here is derived from an EMBL/GenBank/DDBJ whole genome shotgun (WGS) entry which is preliminary data.</text>
</comment>
<organism evidence="1 2">
    <name type="scientific">Achromobacter spanius</name>
    <dbReference type="NCBI Taxonomy" id="217203"/>
    <lineage>
        <taxon>Bacteria</taxon>
        <taxon>Pseudomonadati</taxon>
        <taxon>Pseudomonadota</taxon>
        <taxon>Betaproteobacteria</taxon>
        <taxon>Burkholderiales</taxon>
        <taxon>Alcaligenaceae</taxon>
        <taxon>Achromobacter</taxon>
    </lineage>
</organism>
<sequence length="181" mass="20627">MKLTKASWTSFDFIHAVELIGVGQSQVLTSTKRLSRIEGFALMWSLRLIYGDCDAASIGRLRGALHVSLDHCMREVEARRFRFVPRSTYDQLSELLVAWKRSGVESMYVAYREHDRPGRMLGWMARVAELHGVGVCAAKSRQRSRASGRLWGRGPSLFWYVGAVWRDTRSTQHASQPGRVR</sequence>
<dbReference type="AlphaFoldDB" id="A0AA42LSE5"/>
<accession>A0AA42LSE5</accession>
<evidence type="ECO:0000313" key="2">
    <source>
        <dbReference type="Proteomes" id="UP001161094"/>
    </source>
</evidence>
<reference evidence="1" key="1">
    <citation type="submission" date="2022-09" db="EMBL/GenBank/DDBJ databases">
        <title>Intensive care unit water sources are persistently colonized with multi-drug resistant bacteria and are the site of extensive horizontal gene transfer of antibiotic resistance genes.</title>
        <authorList>
            <person name="Diorio-Toth L."/>
        </authorList>
    </citation>
    <scope>NUCLEOTIDE SEQUENCE</scope>
    <source>
        <strain evidence="1">GD03843</strain>
    </source>
</reference>
<protein>
    <submittedName>
        <fullName evidence="1">Uncharacterized protein</fullName>
    </submittedName>
</protein>
<gene>
    <name evidence="1" type="ORF">N5D93_22780</name>
</gene>
<name>A0AA42LSE5_9BURK</name>
<evidence type="ECO:0000313" key="1">
    <source>
        <dbReference type="EMBL" id="MDH0738661.1"/>
    </source>
</evidence>
<proteinExistence type="predicted"/>
<dbReference type="RefSeq" id="WP_279996632.1">
    <property type="nucleotide sequence ID" value="NZ_JAOCDZ010000018.1"/>
</dbReference>
<dbReference type="EMBL" id="JAOCDZ010000018">
    <property type="protein sequence ID" value="MDH0738661.1"/>
    <property type="molecule type" value="Genomic_DNA"/>
</dbReference>
<dbReference type="Proteomes" id="UP001161094">
    <property type="component" value="Unassembled WGS sequence"/>
</dbReference>